<comment type="caution">
    <text evidence="1">The sequence shown here is derived from an EMBL/GenBank/DDBJ whole genome shotgun (WGS) entry which is preliminary data.</text>
</comment>
<dbReference type="RefSeq" id="WP_379526982.1">
    <property type="nucleotide sequence ID" value="NZ_JBHSBI010000002.1"/>
</dbReference>
<proteinExistence type="predicted"/>
<name>A0ABV8G3Q8_9ACTN</name>
<protein>
    <submittedName>
        <fullName evidence="1">Helix-turn-helix domain-containing protein</fullName>
    </submittedName>
</protein>
<accession>A0ABV8G3Q8</accession>
<sequence>MRRLIRMPRRPDAVDPTASPWHLLGAELRHWRDEVCNLNLREAAGKALCDHGDLSKWERGLVRIPTDVIDRLDDLYRANERLVALYAAMSELDCYRMGRVVSADPSSSDEDD</sequence>
<dbReference type="Proteomes" id="UP001595851">
    <property type="component" value="Unassembled WGS sequence"/>
</dbReference>
<gene>
    <name evidence="1" type="ORF">ACFOY2_06460</name>
</gene>
<reference evidence="2" key="1">
    <citation type="journal article" date="2019" name="Int. J. Syst. Evol. Microbiol.">
        <title>The Global Catalogue of Microorganisms (GCM) 10K type strain sequencing project: providing services to taxonomists for standard genome sequencing and annotation.</title>
        <authorList>
            <consortium name="The Broad Institute Genomics Platform"/>
            <consortium name="The Broad Institute Genome Sequencing Center for Infectious Disease"/>
            <person name="Wu L."/>
            <person name="Ma J."/>
        </authorList>
    </citation>
    <scope>NUCLEOTIDE SEQUENCE [LARGE SCALE GENOMIC DNA]</scope>
    <source>
        <strain evidence="2">TBRC 1276</strain>
    </source>
</reference>
<dbReference type="EMBL" id="JBHSBI010000002">
    <property type="protein sequence ID" value="MFC4006854.1"/>
    <property type="molecule type" value="Genomic_DNA"/>
</dbReference>
<evidence type="ECO:0000313" key="2">
    <source>
        <dbReference type="Proteomes" id="UP001595851"/>
    </source>
</evidence>
<dbReference type="Pfam" id="PF13560">
    <property type="entry name" value="HTH_31"/>
    <property type="match status" value="1"/>
</dbReference>
<evidence type="ECO:0000313" key="1">
    <source>
        <dbReference type="EMBL" id="MFC4006854.1"/>
    </source>
</evidence>
<keyword evidence="2" id="KW-1185">Reference proteome</keyword>
<organism evidence="1 2">
    <name type="scientific">Nonomuraea purpurea</name>
    <dbReference type="NCBI Taxonomy" id="1849276"/>
    <lineage>
        <taxon>Bacteria</taxon>
        <taxon>Bacillati</taxon>
        <taxon>Actinomycetota</taxon>
        <taxon>Actinomycetes</taxon>
        <taxon>Streptosporangiales</taxon>
        <taxon>Streptosporangiaceae</taxon>
        <taxon>Nonomuraea</taxon>
    </lineage>
</organism>